<dbReference type="AlphaFoldDB" id="A0A853JE56"/>
<dbReference type="Proteomes" id="UP000578091">
    <property type="component" value="Unassembled WGS sequence"/>
</dbReference>
<feature type="transmembrane region" description="Helical" evidence="1">
    <location>
        <begin position="12"/>
        <end position="32"/>
    </location>
</feature>
<comment type="caution">
    <text evidence="2">The sequence shown here is derived from an EMBL/GenBank/DDBJ whole genome shotgun (WGS) entry which is preliminary data.</text>
</comment>
<keyword evidence="1" id="KW-0812">Transmembrane</keyword>
<dbReference type="EMBL" id="JACCKA010000062">
    <property type="protein sequence ID" value="NZA26840.1"/>
    <property type="molecule type" value="Genomic_DNA"/>
</dbReference>
<sequence>MEVLLDPRTIAPLLLGAALALLGGVVTQFIFWRLSLSHSKSTLLTAFRAELGVIRGNLGSELAGYRDSLRINDPPTPTVFSRPTPIFSANAGHLGQLRDNDLVEHIVEVYNSLQSLSEQAMLYKGIDNSSFDLQDLNSVHLAATTTHVQVMKLHNRLTNVPPDGKINLDETEVESRKYFADHAKLLEAGQIHAILDRTWHDA</sequence>
<keyword evidence="3" id="KW-1185">Reference proteome</keyword>
<organism evidence="2 3">
    <name type="scientific">Luteimonas salinisoli</name>
    <dbReference type="NCBI Taxonomy" id="2752307"/>
    <lineage>
        <taxon>Bacteria</taxon>
        <taxon>Pseudomonadati</taxon>
        <taxon>Pseudomonadota</taxon>
        <taxon>Gammaproteobacteria</taxon>
        <taxon>Lysobacterales</taxon>
        <taxon>Lysobacteraceae</taxon>
        <taxon>Luteimonas</taxon>
    </lineage>
</organism>
<name>A0A853JE56_9GAMM</name>
<accession>A0A853JE56</accession>
<evidence type="ECO:0000256" key="1">
    <source>
        <dbReference type="SAM" id="Phobius"/>
    </source>
</evidence>
<keyword evidence="1" id="KW-1133">Transmembrane helix</keyword>
<gene>
    <name evidence="2" type="ORF">H0E84_10630</name>
</gene>
<proteinExistence type="predicted"/>
<keyword evidence="1" id="KW-0472">Membrane</keyword>
<evidence type="ECO:0000313" key="2">
    <source>
        <dbReference type="EMBL" id="NZA26840.1"/>
    </source>
</evidence>
<reference evidence="2 3" key="1">
    <citation type="submission" date="2020-07" db="EMBL/GenBank/DDBJ databases">
        <title>Luteimonas sp. SJ-92.</title>
        <authorList>
            <person name="Huang X.-X."/>
            <person name="Xu L."/>
            <person name="Sun J.-Q."/>
        </authorList>
    </citation>
    <scope>NUCLEOTIDE SEQUENCE [LARGE SCALE GENOMIC DNA]</scope>
    <source>
        <strain evidence="2 3">SJ-92</strain>
    </source>
</reference>
<evidence type="ECO:0000313" key="3">
    <source>
        <dbReference type="Proteomes" id="UP000578091"/>
    </source>
</evidence>
<dbReference type="RefSeq" id="WP_180678623.1">
    <property type="nucleotide sequence ID" value="NZ_JACCKA010000062.1"/>
</dbReference>
<protein>
    <submittedName>
        <fullName evidence="2">Uncharacterized protein</fullName>
    </submittedName>
</protein>